<dbReference type="Pfam" id="PF02321">
    <property type="entry name" value="OEP"/>
    <property type="match status" value="1"/>
</dbReference>
<dbReference type="InterPro" id="IPR051906">
    <property type="entry name" value="TolC-like"/>
</dbReference>
<keyword evidence="9" id="KW-1185">Reference proteome</keyword>
<comment type="caution">
    <text evidence="8">The sequence shown here is derived from an EMBL/GenBank/DDBJ whole genome shotgun (WGS) entry which is preliminary data.</text>
</comment>
<organism evidence="8 9">
    <name type="scientific">Hydrobacter penzbergensis</name>
    <dbReference type="NCBI Taxonomy" id="1235997"/>
    <lineage>
        <taxon>Bacteria</taxon>
        <taxon>Pseudomonadati</taxon>
        <taxon>Bacteroidota</taxon>
        <taxon>Chitinophagia</taxon>
        <taxon>Chitinophagales</taxon>
        <taxon>Chitinophagaceae</taxon>
        <taxon>Hydrobacter</taxon>
    </lineage>
</organism>
<dbReference type="GO" id="GO:0015562">
    <property type="term" value="F:efflux transmembrane transporter activity"/>
    <property type="evidence" value="ECO:0007669"/>
    <property type="project" value="InterPro"/>
</dbReference>
<dbReference type="Gene3D" id="1.20.1600.10">
    <property type="entry name" value="Outer membrane efflux proteins (OEP)"/>
    <property type="match status" value="1"/>
</dbReference>
<dbReference type="AlphaFoldDB" id="A0A8X8LG88"/>
<dbReference type="InterPro" id="IPR003423">
    <property type="entry name" value="OMP_efflux"/>
</dbReference>
<name>A0A8X8LG88_9BACT</name>
<evidence type="ECO:0000256" key="3">
    <source>
        <dbReference type="ARBA" id="ARBA00022448"/>
    </source>
</evidence>
<evidence type="ECO:0000313" key="9">
    <source>
        <dbReference type="Proteomes" id="UP000198711"/>
    </source>
</evidence>
<dbReference type="PANTHER" id="PTHR30026:SF20">
    <property type="entry name" value="OUTER MEMBRANE PROTEIN TOLC"/>
    <property type="match status" value="1"/>
</dbReference>
<evidence type="ECO:0000256" key="4">
    <source>
        <dbReference type="ARBA" id="ARBA00022452"/>
    </source>
</evidence>
<keyword evidence="4" id="KW-1134">Transmembrane beta strand</keyword>
<evidence type="ECO:0000256" key="5">
    <source>
        <dbReference type="ARBA" id="ARBA00022692"/>
    </source>
</evidence>
<reference evidence="8 9" key="1">
    <citation type="submission" date="2016-10" db="EMBL/GenBank/DDBJ databases">
        <authorList>
            <person name="Varghese N."/>
            <person name="Submissions S."/>
        </authorList>
    </citation>
    <scope>NUCLEOTIDE SEQUENCE [LARGE SCALE GENOMIC DNA]</scope>
    <source>
        <strain evidence="8 9">DSM 25353</strain>
    </source>
</reference>
<evidence type="ECO:0000256" key="2">
    <source>
        <dbReference type="ARBA" id="ARBA00007613"/>
    </source>
</evidence>
<dbReference type="GO" id="GO:0015288">
    <property type="term" value="F:porin activity"/>
    <property type="evidence" value="ECO:0007669"/>
    <property type="project" value="TreeGrafter"/>
</dbReference>
<dbReference type="GO" id="GO:0009279">
    <property type="term" value="C:cell outer membrane"/>
    <property type="evidence" value="ECO:0007669"/>
    <property type="project" value="UniProtKB-SubCell"/>
</dbReference>
<evidence type="ECO:0000256" key="1">
    <source>
        <dbReference type="ARBA" id="ARBA00004442"/>
    </source>
</evidence>
<keyword evidence="5" id="KW-0812">Transmembrane</keyword>
<dbReference type="EMBL" id="FNNO01000013">
    <property type="protein sequence ID" value="SDX33476.1"/>
    <property type="molecule type" value="Genomic_DNA"/>
</dbReference>
<comment type="subcellular location">
    <subcellularLocation>
        <location evidence="1">Cell outer membrane</location>
    </subcellularLocation>
</comment>
<evidence type="ECO:0000256" key="6">
    <source>
        <dbReference type="ARBA" id="ARBA00023136"/>
    </source>
</evidence>
<dbReference type="Proteomes" id="UP000198711">
    <property type="component" value="Unassembled WGS sequence"/>
</dbReference>
<keyword evidence="7" id="KW-0998">Cell outer membrane</keyword>
<protein>
    <submittedName>
        <fullName evidence="8">Outer membrane protein TolC</fullName>
    </submittedName>
</protein>
<gene>
    <name evidence="8" type="ORF">SAMN05444410_11395</name>
</gene>
<sequence length="461" mass="51213">MGSFYSRKGFMLCITLLFFHTPQAQQHYTLQQLIDSATANLPLILQKKALVNSSMAGITEAQHSSLPQIRLSEQLNLSSDNSLAGSYLPLGGIPSTSGGIRKDGNYQAASGNMAVLYGEYDLVDFGLRQARINRAKSDLALKQSDLDRDAYIVQHEVARLYLIIGKDQYQLKADQQNIDRYENIFRVIQALALSGIKPGADSSLAKAELARTKINYNQTLGRLNQLKEQLGYLTGIPGKTIGIDFTAEELPNKMMLDTLANNDTSGNPLIQYYLRKKEAVDAEGKLISKSYQPRILLAAGAWGRASSIEYNDQYKALSDGFAYQRFNYMLGVGFTYNLFNSTSKHDKLAINRFQSEASTQETNLAIAQLHSQARQADLALQTTSLNLEQIPVQLQSAEATYQQKLAQYRAGMISLIDLTNASYVLYRSQTDYATTLSDWFLSRLDKAAATGSLHSFIQTIQ</sequence>
<dbReference type="RefSeq" id="WP_092725504.1">
    <property type="nucleotide sequence ID" value="NZ_FNNO01000013.1"/>
</dbReference>
<evidence type="ECO:0000256" key="7">
    <source>
        <dbReference type="ARBA" id="ARBA00023237"/>
    </source>
</evidence>
<keyword evidence="6" id="KW-0472">Membrane</keyword>
<dbReference type="GO" id="GO:1990281">
    <property type="term" value="C:efflux pump complex"/>
    <property type="evidence" value="ECO:0007669"/>
    <property type="project" value="TreeGrafter"/>
</dbReference>
<keyword evidence="3" id="KW-0813">Transport</keyword>
<comment type="similarity">
    <text evidence="2">Belongs to the outer membrane factor (OMF) (TC 1.B.17) family.</text>
</comment>
<dbReference type="PANTHER" id="PTHR30026">
    <property type="entry name" value="OUTER MEMBRANE PROTEIN TOLC"/>
    <property type="match status" value="1"/>
</dbReference>
<proteinExistence type="inferred from homology"/>
<dbReference type="SUPFAM" id="SSF56954">
    <property type="entry name" value="Outer membrane efflux proteins (OEP)"/>
    <property type="match status" value="1"/>
</dbReference>
<accession>A0A8X8LG88</accession>
<evidence type="ECO:0000313" key="8">
    <source>
        <dbReference type="EMBL" id="SDX33476.1"/>
    </source>
</evidence>